<gene>
    <name evidence="1" type="ORF">ILUMI_15295</name>
</gene>
<protein>
    <recommendedName>
        <fullName evidence="3">DUF4371 domain-containing protein</fullName>
    </recommendedName>
</protein>
<dbReference type="AlphaFoldDB" id="A0A8K0GA29"/>
<evidence type="ECO:0000313" key="2">
    <source>
        <dbReference type="Proteomes" id="UP000801492"/>
    </source>
</evidence>
<evidence type="ECO:0008006" key="3">
    <source>
        <dbReference type="Google" id="ProtNLM"/>
    </source>
</evidence>
<sequence length="204" mass="23199">MIRIRVMSTKSFVVVGYPVSTRKRYYLASYRVAYRVAKTGKLHIVAENLILPAAMNMVEIRLSKQEIVEKLKKSPHFALQFDESTDVTDCPQFVVLVRFEADRSIIEDILFRKALSANTTGQCMYDLFLESTRDYEIDWTKCIVICSSGAKAMTGNKSGLVAKLKSIMPNFTWIHCFLYRSALASKVLPSDLNDVLKEVIKVVK</sequence>
<feature type="non-terminal residue" evidence="1">
    <location>
        <position position="204"/>
    </location>
</feature>
<dbReference type="EMBL" id="VTPC01044575">
    <property type="protein sequence ID" value="KAF2890878.1"/>
    <property type="molecule type" value="Genomic_DNA"/>
</dbReference>
<accession>A0A8K0GA29</accession>
<organism evidence="1 2">
    <name type="scientific">Ignelater luminosus</name>
    <name type="common">Cucubano</name>
    <name type="synonym">Pyrophorus luminosus</name>
    <dbReference type="NCBI Taxonomy" id="2038154"/>
    <lineage>
        <taxon>Eukaryota</taxon>
        <taxon>Metazoa</taxon>
        <taxon>Ecdysozoa</taxon>
        <taxon>Arthropoda</taxon>
        <taxon>Hexapoda</taxon>
        <taxon>Insecta</taxon>
        <taxon>Pterygota</taxon>
        <taxon>Neoptera</taxon>
        <taxon>Endopterygota</taxon>
        <taxon>Coleoptera</taxon>
        <taxon>Polyphaga</taxon>
        <taxon>Elateriformia</taxon>
        <taxon>Elateroidea</taxon>
        <taxon>Elateridae</taxon>
        <taxon>Agrypninae</taxon>
        <taxon>Pyrophorini</taxon>
        <taxon>Ignelater</taxon>
    </lineage>
</organism>
<dbReference type="OrthoDB" id="10067200at2759"/>
<comment type="caution">
    <text evidence="1">The sequence shown here is derived from an EMBL/GenBank/DDBJ whole genome shotgun (WGS) entry which is preliminary data.</text>
</comment>
<dbReference type="PANTHER" id="PTHR45913:SF19">
    <property type="entry name" value="LOW QUALITY PROTEIN: ZINC FINGER BED DOMAIN-CONTAINING PROTEIN 5-LIKE"/>
    <property type="match status" value="1"/>
</dbReference>
<dbReference type="Proteomes" id="UP000801492">
    <property type="component" value="Unassembled WGS sequence"/>
</dbReference>
<reference evidence="1" key="1">
    <citation type="submission" date="2019-08" db="EMBL/GenBank/DDBJ databases">
        <title>The genome of the North American firefly Photinus pyralis.</title>
        <authorList>
            <consortium name="Photinus pyralis genome working group"/>
            <person name="Fallon T.R."/>
            <person name="Sander Lower S.E."/>
            <person name="Weng J.-K."/>
        </authorList>
    </citation>
    <scope>NUCLEOTIDE SEQUENCE</scope>
    <source>
        <strain evidence="1">TRF0915ILg1</strain>
        <tissue evidence="1">Whole body</tissue>
    </source>
</reference>
<dbReference type="PANTHER" id="PTHR45913">
    <property type="entry name" value="EPM2A-INTERACTING PROTEIN 1"/>
    <property type="match status" value="1"/>
</dbReference>
<evidence type="ECO:0000313" key="1">
    <source>
        <dbReference type="EMBL" id="KAF2890878.1"/>
    </source>
</evidence>
<proteinExistence type="predicted"/>
<keyword evidence="2" id="KW-1185">Reference proteome</keyword>
<name>A0A8K0GA29_IGNLU</name>